<dbReference type="EMBL" id="GGEC01092356">
    <property type="protein sequence ID" value="MBX72840.1"/>
    <property type="molecule type" value="Transcribed_RNA"/>
</dbReference>
<evidence type="ECO:0000256" key="1">
    <source>
        <dbReference type="SAM" id="SignalP"/>
    </source>
</evidence>
<accession>A0A2P2R0U0</accession>
<feature type="signal peptide" evidence="1">
    <location>
        <begin position="1"/>
        <end position="16"/>
    </location>
</feature>
<keyword evidence="1" id="KW-0732">Signal</keyword>
<sequence length="37" mass="4263">MYYFLVWVLMSRGSNACVGYKCCCMNMLEVGITSFEL</sequence>
<organism evidence="2">
    <name type="scientific">Rhizophora mucronata</name>
    <name type="common">Asiatic mangrove</name>
    <dbReference type="NCBI Taxonomy" id="61149"/>
    <lineage>
        <taxon>Eukaryota</taxon>
        <taxon>Viridiplantae</taxon>
        <taxon>Streptophyta</taxon>
        <taxon>Embryophyta</taxon>
        <taxon>Tracheophyta</taxon>
        <taxon>Spermatophyta</taxon>
        <taxon>Magnoliopsida</taxon>
        <taxon>eudicotyledons</taxon>
        <taxon>Gunneridae</taxon>
        <taxon>Pentapetalae</taxon>
        <taxon>rosids</taxon>
        <taxon>fabids</taxon>
        <taxon>Malpighiales</taxon>
        <taxon>Rhizophoraceae</taxon>
        <taxon>Rhizophora</taxon>
    </lineage>
</organism>
<dbReference type="AlphaFoldDB" id="A0A2P2R0U0"/>
<proteinExistence type="predicted"/>
<evidence type="ECO:0000313" key="2">
    <source>
        <dbReference type="EMBL" id="MBX72840.1"/>
    </source>
</evidence>
<reference evidence="2" key="1">
    <citation type="submission" date="2018-02" db="EMBL/GenBank/DDBJ databases">
        <title>Rhizophora mucronata_Transcriptome.</title>
        <authorList>
            <person name="Meera S.P."/>
            <person name="Sreeshan A."/>
            <person name="Augustine A."/>
        </authorList>
    </citation>
    <scope>NUCLEOTIDE SEQUENCE</scope>
    <source>
        <tissue evidence="2">Leaf</tissue>
    </source>
</reference>
<name>A0A2P2R0U0_RHIMU</name>
<feature type="chain" id="PRO_5015177665" evidence="1">
    <location>
        <begin position="17"/>
        <end position="37"/>
    </location>
</feature>
<protein>
    <submittedName>
        <fullName evidence="2">Uncharacterized protein</fullName>
    </submittedName>
</protein>